<keyword evidence="3" id="KW-1185">Reference proteome</keyword>
<evidence type="ECO:0000313" key="3">
    <source>
        <dbReference type="Proteomes" id="UP001163624"/>
    </source>
</evidence>
<reference evidence="2" key="1">
    <citation type="submission" date="2022-11" db="EMBL/GenBank/DDBJ databases">
        <title>Pseudomonas triclosanedens sp. nov., a triclosan degrader isolated from activated sludge.</title>
        <authorList>
            <person name="Yin Y."/>
            <person name="Lu Z."/>
        </authorList>
    </citation>
    <scope>NUCLEOTIDE SEQUENCE</scope>
    <source>
        <strain evidence="2">ZM23</strain>
    </source>
</reference>
<proteinExistence type="predicted"/>
<evidence type="ECO:0000256" key="1">
    <source>
        <dbReference type="SAM" id="MobiDB-lite"/>
    </source>
</evidence>
<dbReference type="RefSeq" id="WP_254476520.1">
    <property type="nucleotide sequence ID" value="NZ_CP113432.1"/>
</dbReference>
<dbReference type="Proteomes" id="UP001163624">
    <property type="component" value="Chromosome"/>
</dbReference>
<protein>
    <recommendedName>
        <fullName evidence="4">Serine kinase/phosphatase</fullName>
    </recommendedName>
</protein>
<organism evidence="2 3">
    <name type="scientific">Pseudomonas triclosanedens</name>
    <dbReference type="NCBI Taxonomy" id="2961893"/>
    <lineage>
        <taxon>Bacteria</taxon>
        <taxon>Pseudomonadati</taxon>
        <taxon>Pseudomonadota</taxon>
        <taxon>Gammaproteobacteria</taxon>
        <taxon>Pseudomonadales</taxon>
        <taxon>Pseudomonadaceae</taxon>
        <taxon>Pseudomonas</taxon>
    </lineage>
</organism>
<dbReference type="EMBL" id="CP113432">
    <property type="protein sequence ID" value="WAI52374.1"/>
    <property type="molecule type" value="Genomic_DNA"/>
</dbReference>
<evidence type="ECO:0000313" key="2">
    <source>
        <dbReference type="EMBL" id="WAI52374.1"/>
    </source>
</evidence>
<gene>
    <name evidence="2" type="ORF">OU419_14325</name>
</gene>
<name>A0ABY7A8F3_9PSED</name>
<accession>A0ABY7A8F3</accession>
<evidence type="ECO:0008006" key="4">
    <source>
        <dbReference type="Google" id="ProtNLM"/>
    </source>
</evidence>
<feature type="region of interest" description="Disordered" evidence="1">
    <location>
        <begin position="27"/>
        <end position="51"/>
    </location>
</feature>
<sequence length="51" mass="5686">MKNPHDLPEPDPVVTREDLALDDLIDLDTEDGDQQPHLSAAHQEGLIDSIR</sequence>